<dbReference type="InterPro" id="IPR008042">
    <property type="entry name" value="Retrotrans_Pao"/>
</dbReference>
<organism evidence="2 3">
    <name type="scientific">Heterodera trifolii</name>
    <dbReference type="NCBI Taxonomy" id="157864"/>
    <lineage>
        <taxon>Eukaryota</taxon>
        <taxon>Metazoa</taxon>
        <taxon>Ecdysozoa</taxon>
        <taxon>Nematoda</taxon>
        <taxon>Chromadorea</taxon>
        <taxon>Rhabditida</taxon>
        <taxon>Tylenchina</taxon>
        <taxon>Tylenchomorpha</taxon>
        <taxon>Tylenchoidea</taxon>
        <taxon>Heteroderidae</taxon>
        <taxon>Heteroderinae</taxon>
        <taxon>Heterodera</taxon>
    </lineage>
</organism>
<evidence type="ECO:0000256" key="1">
    <source>
        <dbReference type="SAM" id="MobiDB-lite"/>
    </source>
</evidence>
<proteinExistence type="predicted"/>
<dbReference type="Proteomes" id="UP001620626">
    <property type="component" value="Unassembled WGS sequence"/>
</dbReference>
<feature type="compositionally biased region" description="Basic and acidic residues" evidence="1">
    <location>
        <begin position="1042"/>
        <end position="1056"/>
    </location>
</feature>
<evidence type="ECO:0000313" key="2">
    <source>
        <dbReference type="EMBL" id="KAL3100347.1"/>
    </source>
</evidence>
<dbReference type="InterPro" id="IPR043502">
    <property type="entry name" value="DNA/RNA_pol_sf"/>
</dbReference>
<feature type="compositionally biased region" description="Basic and acidic residues" evidence="1">
    <location>
        <begin position="899"/>
        <end position="922"/>
    </location>
</feature>
<feature type="compositionally biased region" description="Basic and acidic residues" evidence="1">
    <location>
        <begin position="803"/>
        <end position="840"/>
    </location>
</feature>
<name>A0ABD2KBZ2_9BILA</name>
<dbReference type="PANTHER" id="PTHR47331">
    <property type="entry name" value="PHD-TYPE DOMAIN-CONTAINING PROTEIN"/>
    <property type="match status" value="1"/>
</dbReference>
<feature type="region of interest" description="Disordered" evidence="1">
    <location>
        <begin position="789"/>
        <end position="924"/>
    </location>
</feature>
<evidence type="ECO:0000313" key="3">
    <source>
        <dbReference type="Proteomes" id="UP001620626"/>
    </source>
</evidence>
<feature type="region of interest" description="Disordered" evidence="1">
    <location>
        <begin position="1026"/>
        <end position="1056"/>
    </location>
</feature>
<sequence>MDDSSSPIDHDEVMKNFKRNLSFVNDRYQIALPWNDKVAQLPTNYHQAKARLISLVRKLRTINLVNEYQVILDEQLQNGIIEMANPDHSCGPVHYLPHRAVIRTDKTTTKIRIVMDASAKPKSTPSAPSLDECLHTGPLLLKDLTGILLRFRQMEKVVLADIEKAFLQLGVREQDRDATRFLWLANPKEANLDQLRREDIHILRFCRVSFGLNVSPFLLNATIREHMALYDTDVAQRISNNLYVDNIMMEVKPGENIREIATEAKSIFESAGMRIREFYGSHIEELKELDSSDLANELEDTKVLGIKWKPKYDQLVFSMPHFDSPITKRSILSHIAKVYDPLGLISPALLPAKHFLQIVQNANYKWDDPLAEDLKLMWKKLMHAWNGFGFNSLVEFPRRIIAGISEEFHCFCDASKSGLGIALYLVAETHYNKRESNLIFGKSHVKPLKVADHDATIPKLELQALTLGVKATKFVQTQLNFADSQVILWTDSQCSIERLKENRTHDRFVANRLKKIREANFKVRHIRTAENPADIASRGTDPQSLQASLLWLFGPVWLTKTHKWPETNVTYTPGEETREVTEPPIVEWSATVQEEQKFIPSIQFERFSNWKRLKAAAAYATRFALALFQKRNAAPANNSLLHQQERQIGLLTANELENAETWILLETQRLHSPTETRGRDGETRSALILLNGKEKWRATNQLFPMEVQSEIPETQLIAFIMDIDMDTVSLPGSEDEASEQPAPRFKIPKKRRAFLRPIGQQHSPLQGPRRKKMELGDSGLRKLFAAISEEQGGSKATTNAITESREMEKAPEHVRKEHDKEMARKQREKVQRIPTEEIKRKLAALPHITVSSEDVETQKKERKENEEHRKSKQQSTSEGWKQLAKQRDSNLMDQPDEPALERRKEQSAKEREAERRQIERKKSIIQMKKRAKPLKFPTERETLLSYVQRFYDKDNWVLSWKSRRILDELHDLENEGRWFLYHAANGAQLTISRTFDGTRPFAEFRYVEEGHLVDLTPSQVIFRQTVPDEPEESPASNKKVKEKAEKPARNDKRTTPATRKVEEYCKAEMKPNSYCYDIFEPCDATHETCAKSATYSALAENRHKLEEFNNCHASCLFEALIFSWLTRNTNLPGNEVSTLHEELIKPTSELEEVAQQFHDEQIVKNKRGLGKDQQVMKVIEIWRNSCDRFGELFTKPAMQQIKFRPILTERNGQYDQWINRQNTRVAELFSKMRTKVQHPTYLSYNCTTVIVGDNVAELFTPLFADAKWFTHFPADTCRLIPGPNVKHIIMGYQATDENMAAQLAPMIHKLAKTEIQTTLIIGKEDNAKWIMNKKHLFDRRKCHFDWAPQVSSPQVSAPQMSHHRGASPYLGALAWQWPRAVMCNRLEIAMLSASGCIRLESV</sequence>
<reference evidence="2 3" key="1">
    <citation type="submission" date="2024-10" db="EMBL/GenBank/DDBJ databases">
        <authorList>
            <person name="Kim D."/>
        </authorList>
    </citation>
    <scope>NUCLEOTIDE SEQUENCE [LARGE SCALE GENOMIC DNA]</scope>
    <source>
        <strain evidence="2">BH-2024</strain>
    </source>
</reference>
<accession>A0ABD2KBZ2</accession>
<dbReference type="Pfam" id="PF05380">
    <property type="entry name" value="Peptidase_A17"/>
    <property type="match status" value="1"/>
</dbReference>
<protein>
    <submittedName>
        <fullName evidence="2">Uncharacterized protein</fullName>
    </submittedName>
</protein>
<dbReference type="EMBL" id="JBICBT010000790">
    <property type="protein sequence ID" value="KAL3100347.1"/>
    <property type="molecule type" value="Genomic_DNA"/>
</dbReference>
<dbReference type="PANTHER" id="PTHR47331:SF1">
    <property type="entry name" value="GAG-LIKE PROTEIN"/>
    <property type="match status" value="1"/>
</dbReference>
<feature type="compositionally biased region" description="Basic and acidic residues" evidence="1">
    <location>
        <begin position="856"/>
        <end position="869"/>
    </location>
</feature>
<dbReference type="SUPFAM" id="SSF56672">
    <property type="entry name" value="DNA/RNA polymerases"/>
    <property type="match status" value="1"/>
</dbReference>
<keyword evidence="3" id="KW-1185">Reference proteome</keyword>
<gene>
    <name evidence="2" type="ORF">niasHT_029051</name>
</gene>
<comment type="caution">
    <text evidence="2">The sequence shown here is derived from an EMBL/GenBank/DDBJ whole genome shotgun (WGS) entry which is preliminary data.</text>
</comment>